<dbReference type="InterPro" id="IPR014721">
    <property type="entry name" value="Ribsml_uS5_D2-typ_fold_subgr"/>
</dbReference>
<name>A0A495QWP0_9ACTN</name>
<dbReference type="NCBIfam" id="TIGR00368">
    <property type="entry name" value="YifB family Mg chelatase-like AAA ATPase"/>
    <property type="match status" value="1"/>
</dbReference>
<dbReference type="Proteomes" id="UP000274601">
    <property type="component" value="Unassembled WGS sequence"/>
</dbReference>
<evidence type="ECO:0000259" key="2">
    <source>
        <dbReference type="Pfam" id="PF13335"/>
    </source>
</evidence>
<reference evidence="3 4" key="1">
    <citation type="submission" date="2018-10" db="EMBL/GenBank/DDBJ databases">
        <title>Genomic Encyclopedia of Archaeal and Bacterial Type Strains, Phase II (KMG-II): from individual species to whole genera.</title>
        <authorList>
            <person name="Goeker M."/>
        </authorList>
    </citation>
    <scope>NUCLEOTIDE SEQUENCE [LARGE SCALE GENOMIC DNA]</scope>
    <source>
        <strain evidence="3 4">DSM 43383</strain>
    </source>
</reference>
<dbReference type="InterPro" id="IPR027417">
    <property type="entry name" value="P-loop_NTPase"/>
</dbReference>
<dbReference type="PANTHER" id="PTHR32039">
    <property type="entry name" value="MAGNESIUM-CHELATASE SUBUNIT CHLI"/>
    <property type="match status" value="1"/>
</dbReference>
<dbReference type="GO" id="GO:0005524">
    <property type="term" value="F:ATP binding"/>
    <property type="evidence" value="ECO:0007669"/>
    <property type="project" value="InterPro"/>
</dbReference>
<evidence type="ECO:0000313" key="4">
    <source>
        <dbReference type="Proteomes" id="UP000274601"/>
    </source>
</evidence>
<feature type="domain" description="Mg chelatase-related protein C-terminal" evidence="2">
    <location>
        <begin position="416"/>
        <end position="509"/>
    </location>
</feature>
<dbReference type="InterPro" id="IPR025158">
    <property type="entry name" value="Mg_chelat-rel_C"/>
</dbReference>
<dbReference type="InterPro" id="IPR000523">
    <property type="entry name" value="Mg_chelatse_chII-like_cat_dom"/>
</dbReference>
<dbReference type="SUPFAM" id="SSF52540">
    <property type="entry name" value="P-loop containing nucleoside triphosphate hydrolases"/>
    <property type="match status" value="1"/>
</dbReference>
<organism evidence="3 4">
    <name type="scientific">Actinomadura pelletieri DSM 43383</name>
    <dbReference type="NCBI Taxonomy" id="1120940"/>
    <lineage>
        <taxon>Bacteria</taxon>
        <taxon>Bacillati</taxon>
        <taxon>Actinomycetota</taxon>
        <taxon>Actinomycetes</taxon>
        <taxon>Streptosporangiales</taxon>
        <taxon>Thermomonosporaceae</taxon>
        <taxon>Actinomadura</taxon>
    </lineage>
</organism>
<feature type="domain" description="Magnesium chelatase ChlI-like catalytic" evidence="1">
    <location>
        <begin position="201"/>
        <end position="405"/>
    </location>
</feature>
<evidence type="ECO:0000259" key="1">
    <source>
        <dbReference type="Pfam" id="PF01078"/>
    </source>
</evidence>
<proteinExistence type="predicted"/>
<sequence length="520" mass="53837">MGIARTRAIALVGIEAVVVDVEGSITDGTPGLHLIGLSDTVRNEIRDRVRAAIINSDQQFPHRHIAVSLFPVSLPKQGSVFDLAIAVAVLAASGTIPAQACASMALIGELGLDGQVRPVHGVLPAVLAAVDAGVSVVVVPQANAAEAALVPGIDVIGVTSLGGLIAQLRGMSPPDEGGDDPHDSYYHPTAHPAIGLPGDLDLAQVRGQAGGREAIEVAAAGGHHLALVGPVGTGAVMLAERLPGLLPDLDHDTALEVTALHSLAGLLSPDKPLIVRPPFRAPHHTDPRGAVLGARTSRAVRPGAVALAHRGVLFLDAAPEFSVQTLKSLARPLEDGTVTVSGAEGIVTFPARPIAVLAAHPCPCGAPGSQACMCPPGVRQRYLARLPRSLLDRVGIKVRLTPASPTELRRDLAAAESSRRVADRVQAARDRAARRLAGTPWRTNAEIPGPELRRRFTPPAQATAILDAALAGGQLTPRGLDQVLRLAWTLADLAGSTAPSPEDITIAVRLWDGFSEPPNS</sequence>
<dbReference type="EMBL" id="RBWU01000001">
    <property type="protein sequence ID" value="RKS78591.1"/>
    <property type="molecule type" value="Genomic_DNA"/>
</dbReference>
<accession>A0A495QWP0</accession>
<dbReference type="Gene3D" id="3.40.50.300">
    <property type="entry name" value="P-loop containing nucleotide triphosphate hydrolases"/>
    <property type="match status" value="1"/>
</dbReference>
<dbReference type="Pfam" id="PF13335">
    <property type="entry name" value="Mg_chelatase_C"/>
    <property type="match status" value="1"/>
</dbReference>
<evidence type="ECO:0000313" key="3">
    <source>
        <dbReference type="EMBL" id="RKS78591.1"/>
    </source>
</evidence>
<dbReference type="OrthoDB" id="3445420at2"/>
<dbReference type="SUPFAM" id="SSF54211">
    <property type="entry name" value="Ribosomal protein S5 domain 2-like"/>
    <property type="match status" value="1"/>
</dbReference>
<keyword evidence="4" id="KW-1185">Reference proteome</keyword>
<dbReference type="InterPro" id="IPR045006">
    <property type="entry name" value="CHLI-like"/>
</dbReference>
<dbReference type="InterPro" id="IPR020568">
    <property type="entry name" value="Ribosomal_Su5_D2-typ_SF"/>
</dbReference>
<dbReference type="InterPro" id="IPR004482">
    <property type="entry name" value="Mg_chelat-rel"/>
</dbReference>
<dbReference type="PANTHER" id="PTHR32039:SF7">
    <property type="entry name" value="COMPETENCE PROTEIN COMM"/>
    <property type="match status" value="1"/>
</dbReference>
<dbReference type="Gene3D" id="3.30.230.10">
    <property type="match status" value="1"/>
</dbReference>
<dbReference type="Pfam" id="PF13541">
    <property type="entry name" value="ChlI"/>
    <property type="match status" value="1"/>
</dbReference>
<protein>
    <submittedName>
        <fullName evidence="3">Magnesium chelatase family protein</fullName>
    </submittedName>
</protein>
<gene>
    <name evidence="3" type="ORF">BZB76_0008</name>
</gene>
<comment type="caution">
    <text evidence="3">The sequence shown here is derived from an EMBL/GenBank/DDBJ whole genome shotgun (WGS) entry which is preliminary data.</text>
</comment>
<dbReference type="AlphaFoldDB" id="A0A495QWP0"/>
<dbReference type="Pfam" id="PF01078">
    <property type="entry name" value="Mg_chelatase"/>
    <property type="match status" value="1"/>
</dbReference>